<dbReference type="Pfam" id="PF04983">
    <property type="entry name" value="RNA_pol_Rpb1_3"/>
    <property type="match status" value="1"/>
</dbReference>
<dbReference type="SMART" id="SM00663">
    <property type="entry name" value="RPOLA_N"/>
    <property type="match status" value="1"/>
</dbReference>
<dbReference type="GO" id="GO:0046872">
    <property type="term" value="F:metal ion binding"/>
    <property type="evidence" value="ECO:0007669"/>
    <property type="project" value="UniProtKB-KW"/>
</dbReference>
<keyword evidence="6" id="KW-0479">Metal-binding</keyword>
<dbReference type="GO" id="GO:0003677">
    <property type="term" value="F:DNA binding"/>
    <property type="evidence" value="ECO:0007669"/>
    <property type="project" value="InterPro"/>
</dbReference>
<dbReference type="CDD" id="cd02736">
    <property type="entry name" value="RNAP_III_Rpc1_C"/>
    <property type="match status" value="1"/>
</dbReference>
<dbReference type="Pfam" id="PF04997">
    <property type="entry name" value="RNA_pol_Rpb1_1"/>
    <property type="match status" value="1"/>
</dbReference>
<dbReference type="PANTHER" id="PTHR48446">
    <property type="entry name" value="DNA-DIRECTED RNA POLYMERASE SUBUNIT BETA' N-TERMINAL SECTION"/>
    <property type="match status" value="1"/>
</dbReference>
<dbReference type="InterPro" id="IPR007083">
    <property type="entry name" value="RNA_pol_Rpb1_4"/>
</dbReference>
<dbReference type="GO" id="GO:0003899">
    <property type="term" value="F:DNA-directed RNA polymerase activity"/>
    <property type="evidence" value="ECO:0007669"/>
    <property type="project" value="UniProtKB-EC"/>
</dbReference>
<dbReference type="InterPro" id="IPR015700">
    <property type="entry name" value="RPC1"/>
</dbReference>
<dbReference type="FunFam" id="1.10.132.30:FF:000001">
    <property type="entry name" value="DNA-directed RNA polymerase subunit"/>
    <property type="match status" value="1"/>
</dbReference>
<dbReference type="EMBL" id="JAAWWB010000002">
    <property type="protein sequence ID" value="KAG6790074.1"/>
    <property type="molecule type" value="Genomic_DNA"/>
</dbReference>
<dbReference type="GO" id="GO:0000428">
    <property type="term" value="C:DNA-directed RNA polymerase complex"/>
    <property type="evidence" value="ECO:0007669"/>
    <property type="project" value="UniProtKB-KW"/>
</dbReference>
<evidence type="ECO:0000313" key="15">
    <source>
        <dbReference type="Proteomes" id="UP000886885"/>
    </source>
</evidence>
<comment type="caution">
    <text evidence="14">The sequence shown here is derived from an EMBL/GenBank/DDBJ whole genome shotgun (WGS) entry which is preliminary data.</text>
</comment>
<dbReference type="InterPro" id="IPR035698">
    <property type="entry name" value="RNAP_III_Rpc1_C"/>
</dbReference>
<evidence type="ECO:0000313" key="14">
    <source>
        <dbReference type="EMBL" id="KAG6790074.1"/>
    </source>
</evidence>
<comment type="catalytic activity">
    <reaction evidence="11 12">
        <text>RNA(n) + a ribonucleoside 5'-triphosphate = RNA(n+1) + diphosphate</text>
        <dbReference type="Rhea" id="RHEA:21248"/>
        <dbReference type="Rhea" id="RHEA-COMP:14527"/>
        <dbReference type="Rhea" id="RHEA-COMP:17342"/>
        <dbReference type="ChEBI" id="CHEBI:33019"/>
        <dbReference type="ChEBI" id="CHEBI:61557"/>
        <dbReference type="ChEBI" id="CHEBI:140395"/>
        <dbReference type="EC" id="2.7.7.6"/>
    </reaction>
</comment>
<evidence type="ECO:0000256" key="2">
    <source>
        <dbReference type="ARBA" id="ARBA00006460"/>
    </source>
</evidence>
<dbReference type="InterPro" id="IPR007081">
    <property type="entry name" value="RNA_pol_Rpb1_5"/>
</dbReference>
<evidence type="ECO:0000256" key="3">
    <source>
        <dbReference type="ARBA" id="ARBA00022478"/>
    </source>
</evidence>
<organism evidence="14 15">
    <name type="scientific">Populus tomentosa</name>
    <name type="common">Chinese white poplar</name>
    <dbReference type="NCBI Taxonomy" id="118781"/>
    <lineage>
        <taxon>Eukaryota</taxon>
        <taxon>Viridiplantae</taxon>
        <taxon>Streptophyta</taxon>
        <taxon>Embryophyta</taxon>
        <taxon>Tracheophyta</taxon>
        <taxon>Spermatophyta</taxon>
        <taxon>Magnoliopsida</taxon>
        <taxon>eudicotyledons</taxon>
        <taxon>Gunneridae</taxon>
        <taxon>Pentapetalae</taxon>
        <taxon>rosids</taxon>
        <taxon>fabids</taxon>
        <taxon>Malpighiales</taxon>
        <taxon>Salicaceae</taxon>
        <taxon>Saliceae</taxon>
        <taxon>Populus</taxon>
    </lineage>
</organism>
<evidence type="ECO:0000256" key="10">
    <source>
        <dbReference type="ARBA" id="ARBA00023242"/>
    </source>
</evidence>
<keyword evidence="4 12" id="KW-0808">Transferase</keyword>
<evidence type="ECO:0000256" key="5">
    <source>
        <dbReference type="ARBA" id="ARBA00022695"/>
    </source>
</evidence>
<evidence type="ECO:0000256" key="6">
    <source>
        <dbReference type="ARBA" id="ARBA00022723"/>
    </source>
</evidence>
<dbReference type="OrthoDB" id="270392at2759"/>
<evidence type="ECO:0000256" key="8">
    <source>
        <dbReference type="ARBA" id="ARBA00022842"/>
    </source>
</evidence>
<protein>
    <recommendedName>
        <fullName evidence="12">DNA-directed RNA polymerase subunit</fullName>
        <ecNumber evidence="12">2.7.7.6</ecNumber>
    </recommendedName>
</protein>
<accession>A0A8X8DEI2</accession>
<dbReference type="InterPro" id="IPR000722">
    <property type="entry name" value="RNA_pol_asu"/>
</dbReference>
<comment type="similarity">
    <text evidence="2 12">Belongs to the RNA polymerase beta' chain family.</text>
</comment>
<keyword evidence="7" id="KW-0862">Zinc</keyword>
<reference evidence="14" key="1">
    <citation type="journal article" date="2020" name="bioRxiv">
        <title>Hybrid origin of Populus tomentosa Carr. identified through genome sequencing and phylogenomic analysis.</title>
        <authorList>
            <person name="An X."/>
            <person name="Gao K."/>
            <person name="Chen Z."/>
            <person name="Li J."/>
            <person name="Yang X."/>
            <person name="Yang X."/>
            <person name="Zhou J."/>
            <person name="Guo T."/>
            <person name="Zhao T."/>
            <person name="Huang S."/>
            <person name="Miao D."/>
            <person name="Khan W.U."/>
            <person name="Rao P."/>
            <person name="Ye M."/>
            <person name="Lei B."/>
            <person name="Liao W."/>
            <person name="Wang J."/>
            <person name="Ji L."/>
            <person name="Li Y."/>
            <person name="Guo B."/>
            <person name="Mustafa N.S."/>
            <person name="Li S."/>
            <person name="Yun Q."/>
            <person name="Keller S.R."/>
            <person name="Mao J."/>
            <person name="Zhang R."/>
            <person name="Strauss S.H."/>
        </authorList>
    </citation>
    <scope>NUCLEOTIDE SEQUENCE</scope>
    <source>
        <strain evidence="14">GM15</strain>
        <tissue evidence="14">Leaf</tissue>
    </source>
</reference>
<dbReference type="InterPro" id="IPR007080">
    <property type="entry name" value="RNA_pol_Rpb1_1"/>
</dbReference>
<evidence type="ECO:0000256" key="7">
    <source>
        <dbReference type="ARBA" id="ARBA00022833"/>
    </source>
</evidence>
<keyword evidence="8" id="KW-0460">Magnesium</keyword>
<dbReference type="CDD" id="cd02583">
    <property type="entry name" value="RNAP_III_RPC1_N"/>
    <property type="match status" value="1"/>
</dbReference>
<dbReference type="FunFam" id="1.10.150.390:FF:000006">
    <property type="entry name" value="DNA-directed RNA polymerase subunit"/>
    <property type="match status" value="1"/>
</dbReference>
<evidence type="ECO:0000256" key="11">
    <source>
        <dbReference type="ARBA" id="ARBA00048552"/>
    </source>
</evidence>
<dbReference type="Pfam" id="PF05000">
    <property type="entry name" value="RNA_pol_Rpb1_4"/>
    <property type="match status" value="1"/>
</dbReference>
<keyword evidence="3 12" id="KW-0240">DNA-directed RNA polymerase</keyword>
<dbReference type="InterPro" id="IPR007066">
    <property type="entry name" value="RNA_pol_Rpb1_3"/>
</dbReference>
<dbReference type="EC" id="2.7.7.6" evidence="12"/>
<dbReference type="InterPro" id="IPR035697">
    <property type="entry name" value="RNAP_III_RPC1_N"/>
</dbReference>
<evidence type="ECO:0000259" key="13">
    <source>
        <dbReference type="SMART" id="SM00663"/>
    </source>
</evidence>
<evidence type="ECO:0000256" key="9">
    <source>
        <dbReference type="ARBA" id="ARBA00023163"/>
    </source>
</evidence>
<dbReference type="GO" id="GO:0005634">
    <property type="term" value="C:nucleus"/>
    <property type="evidence" value="ECO:0007669"/>
    <property type="project" value="UniProtKB-SubCell"/>
</dbReference>
<evidence type="ECO:0000256" key="1">
    <source>
        <dbReference type="ARBA" id="ARBA00004123"/>
    </source>
</evidence>
<name>A0A8X8DEI2_POPTO</name>
<dbReference type="FunFam" id="2.40.40.20:FF:000019">
    <property type="entry name" value="DNA-directed RNA polymerase II subunit RPB1"/>
    <property type="match status" value="1"/>
</dbReference>
<gene>
    <name evidence="14" type="ORF">POTOM_006220</name>
</gene>
<dbReference type="Pfam" id="PF04998">
    <property type="entry name" value="RNA_pol_Rpb1_5"/>
    <property type="match status" value="1"/>
</dbReference>
<keyword evidence="9 12" id="KW-0804">Transcription</keyword>
<feature type="domain" description="RNA polymerase N-terminal" evidence="13">
    <location>
        <begin position="250"/>
        <end position="553"/>
    </location>
</feature>
<dbReference type="Proteomes" id="UP000886885">
    <property type="component" value="Chromosome 1D"/>
</dbReference>
<dbReference type="FunFam" id="1.10.274.100:FF:000007">
    <property type="entry name" value="DNA-directed RNA polymerase subunit"/>
    <property type="match status" value="1"/>
</dbReference>
<comment type="function">
    <text evidence="12">DNA-dependent RNA polymerase catalyzes the transcription of DNA into RNA using the four ribonucleoside triphosphates as substrates.</text>
</comment>
<keyword evidence="10" id="KW-0539">Nucleus</keyword>
<dbReference type="PANTHER" id="PTHR48446:SF1">
    <property type="entry name" value="DNA-DIRECTED RNA POLYMERASE SUBUNIT BETA' N-TERMINAL SECTION"/>
    <property type="match status" value="1"/>
</dbReference>
<keyword evidence="5 12" id="KW-0548">Nucleotidyltransferase</keyword>
<evidence type="ECO:0000256" key="4">
    <source>
        <dbReference type="ARBA" id="ARBA00022679"/>
    </source>
</evidence>
<keyword evidence="15" id="KW-1185">Reference proteome</keyword>
<sequence length="1429" mass="158982">MQQRAQDIIYTKQPYIEDVGPRRIKSIQFSTMSGSDILKASECQVHLGQYYDANKKAIVGGLLDTRMGAPNKHGTCQTCGGSFTDCPGHFGYLNLVLPVYNVGYLSTILDILKCICKSCSRVLIDEKLRKSYLKRMRNPRTEPLKKNELMKEIVKKCSSMASSKAVKCLRCGYMNGMVKKAGSVVGIIHDRSKLSDGYLEECKSAIGHTREARAPIGLATYILNPVKVLSLFQRMVEVDCELLYLQGRPEKLIITTIAVPPISIRPSVFTEGSQSNENDITERLKQIIQFNAKLRLELLEGRRTGIKYLIGWDELQAVVTLYINSDVRIPLDMQVGRPLSGFVQRLTGKQGRFRQNLAGKRVEFTGRTVISPDPNLKITEVAIPIHMARILTYPERVTHHNIEKLRQCVNNGSYKYPGARMVTYPDGSSKMLTGNYRKRIAEELKSGCIVHRHLEDGDVVLFNRQPSLHRMSIMCHRARIMPWRTLRFNESVCNPYNADFDGDEMNMHVPQTEEARTEAFLLMGVQNNLCTPKNGEILVASTQDFLTSSFLITRKDTFYDRAAFSLMCSYMNDGMDLVDLPTPSVLKPIELWTGKQLFSVLLRPHANVRVYVNLIVKEKNYSKPNKEHKKERETMCPNDGYVYFRNSELISGQLGKATLGNGNKDGLYSILLRDYNAYAAATCMNRLAKLRCVSLFGLEVFLMFTPENHARWIGNHGFSIGIDDVQPGKKLIDEKGKTISNGYRHCNKLIADYNGGRLALKPGCDATQTLETEITERLNKLREEAGDVCMKELHWRNSPLIMSQCGSKGSPINISQMIACVGQQSVGGSRAPDGFIDRSLPHFPRKSKTPAAKGFVANSFYSGLSATEFFFHTMGGREGLVDTAVKTADTGYMARRLSKGLEDLCVQYDNTVQDAGGGIVQFLYGDDGLDPAIMEGKAGVPLNFDRLFMKVKATCGAEEDEYLSPSDISNIVQSLLLKHNGTLDGICSESFRKSLSSFLGDQAKRLECLMKLVDGVEVENFENIKNVEGLTGISKNTEKIAQKVSGITEKQLEITSRLIIFCSSSASVQWVFLKTCLDRYVWKRIEPGTAIGAIGAQSIGEPGTQMTLKTFHFAGVASMNITQGVPRIKEIINGAKRISTPIITVELEHNSNVNAARIIKGRIQKTVLGQVAKSIKIVMTSRSASVKVTLDMKTIREAQLSLDANIVRELILETPKIKRKLQRINVLEDGKLEVFPGGDRNKLHFELHSLKNMLPAVVVKGIKTVERVVIAQKKLDDAENDQGGPKYNMFVEGTGLQAVMGTEGVDGRKTKSNHIIEVQETLGIEAARKCIIDEIQGTMESHGMSIDIRHMMLLADVMTSRGAVLGITRFGIQKMDKSVLMLASFEKTSDHLFNASVKGKDDKIEGVSECIIMGIPVAIGTGVLKIQQR</sequence>
<dbReference type="InterPro" id="IPR006592">
    <property type="entry name" value="RNA_pol_N"/>
</dbReference>
<comment type="subcellular location">
    <subcellularLocation>
        <location evidence="1">Nucleus</location>
    </subcellularLocation>
</comment>
<dbReference type="Pfam" id="PF00623">
    <property type="entry name" value="RNA_pol_Rpb1_2"/>
    <property type="match status" value="1"/>
</dbReference>
<proteinExistence type="inferred from homology"/>
<dbReference type="GO" id="GO:0006351">
    <property type="term" value="P:DNA-templated transcription"/>
    <property type="evidence" value="ECO:0007669"/>
    <property type="project" value="InterPro"/>
</dbReference>
<evidence type="ECO:0000256" key="12">
    <source>
        <dbReference type="RuleBase" id="RU004279"/>
    </source>
</evidence>